<dbReference type="GO" id="GO:0005524">
    <property type="term" value="F:ATP binding"/>
    <property type="evidence" value="ECO:0007669"/>
    <property type="project" value="UniProtKB-KW"/>
</dbReference>
<dbReference type="RefSeq" id="WP_202243265.1">
    <property type="nucleotide sequence ID" value="NZ_JAESIY010000002.1"/>
</dbReference>
<dbReference type="FunFam" id="3.30.565.10:FF:000037">
    <property type="entry name" value="Hybrid sensor histidine kinase/response regulator"/>
    <property type="match status" value="1"/>
</dbReference>
<dbReference type="PROSITE" id="PS01124">
    <property type="entry name" value="HTH_ARAC_FAMILY_2"/>
    <property type="match status" value="1"/>
</dbReference>
<keyword evidence="6" id="KW-0418">Kinase</keyword>
<dbReference type="FunFam" id="1.10.287.130:FF:000034">
    <property type="entry name" value="Two-component system sensor histidine kinase/response regulator"/>
    <property type="match status" value="1"/>
</dbReference>
<proteinExistence type="predicted"/>
<dbReference type="FunFam" id="2.60.40.10:FF:000791">
    <property type="entry name" value="Two-component system sensor histidine kinase/response regulator"/>
    <property type="match status" value="1"/>
</dbReference>
<dbReference type="Pfam" id="PF02518">
    <property type="entry name" value="HATPase_c"/>
    <property type="match status" value="1"/>
</dbReference>
<sequence length="1373" mass="156878">MKSISALLIYNVLFIVTVFSVHAQAPLPYQFESLNANDGLTHGEVNCVFKDRNGFIWIGTGNGLNLYNGYALKVFRNNPRDSTSLRGNHIEAIFEDPEGKIWIRTQQGISIYDPVLETFHDLGEAELKKYRLPNLEVLDISTYNSDTYWFVNKKGGITSYNTSDKQTTHLTPPKLATNDVTCLRYNTQGDVWIMHTNGVLQKLDKSSHQVIETYKDLFAQYANMNINYEFMVDSMDDLWIYLLSYGKGVYQYNPTNKSLISYNKSSEKLRLNNDFVIDAVEESPGVIWLGTDHGGINIIDKQKNKVTYIEHHPEVNNSLSHNSIYCLYKDRDNIIWVGTYKNGVNFYHKGIKRFRHYKNLVSEPGSLPFDDVNRFVEDQKGNIWIGTNGGGLLYFDREKNTFKQYKADPNDPKSISSNVIVSMLLDRQHTLWVGTYMGGLNTYNGDDFERFEPDDDDAASISDDNIWELMEDSKGNVWVGTLSHGLDKYNREKKAFEHFQVDTLKTQNSLHSNYILALEEDDNGNIWVGGGNGIDIFNPKSKKVRHIESEPKDSVGLASNTIYCFHKDSKGQIWVGTQQGLHVYGKKGALSKLFTTVDGLPHNTIFTILEDNDHNIWVSTPNGLSHIIVNENGAPLNAPKFINYDESDGLQSKVFNENAALKTTDGMLFFGGPNGFNVFDPAEIEVNKDIPEVVFTGFHLFNEKVEVGEKQNGRILLNKALSYTDQVTLKHYENVFSIEFAALNFLHPGKNKYRYKLEGFDKQWRVTSSHRVTYTNLDPGNYTFRVLASNNDGFWNEKGTSLNIKVRPPFWKTAWAYTVYTLLVLAALYLGRKMMLRRERLKFQIEQERREARQMHELDLLKIRFFTNVSHEFRTPLSLILAPLEKLLGSGKDDMQSRQLQMIHRNAKRLLNLVNQLLDFRKLEVDTIGLHPSEGNIVRFVEESVKSFSDLSENKNIELTFDSTTSDFFASFDMDKLEKVLFNLLSNAFKFTPEKGKVHVEVSSWDSDKDIEELKVLQIRISDTGIGISKEQQNKIFTRFFRSDTPGSVLNQGSGIGLAITKEFVKIHGGTIHVDSELGKGTVFTVRIPVKVVRQTHQEEKPLEKANLSDVIHGIASHTQDTPLVLLVEDNEDFRFYLKDNLGVHFKILEAQNGKEGWQKALSALPDLIVSDLSMPEMNGMELCEKVKADNRTSHIPFVLLTAHSNNDKKLKGLNVGADDYITKPFNFEILLSRIKNLIQQRQAMQEAFTKKITVETSEVDIISLDDKLIQQAIKVVEENISNPDLSVEMLSRELGMSRTHLYKKMVSLTGKTPVEFIRKIRLQRAAQFLRKSQLTVAEVAYQVGFNNRKYFSKYFKMEYDVLPSTYAEQHNK</sequence>
<keyword evidence="8" id="KW-0902">Two-component regulatory system</keyword>
<dbReference type="InterPro" id="IPR015943">
    <property type="entry name" value="WD40/YVTN_repeat-like_dom_sf"/>
</dbReference>
<keyword evidence="4" id="KW-0808">Transferase</keyword>
<dbReference type="InterPro" id="IPR005467">
    <property type="entry name" value="His_kinase_dom"/>
</dbReference>
<feature type="domain" description="Histidine kinase" evidence="14">
    <location>
        <begin position="868"/>
        <end position="1092"/>
    </location>
</feature>
<dbReference type="CDD" id="cd00146">
    <property type="entry name" value="PKD"/>
    <property type="match status" value="1"/>
</dbReference>
<feature type="modified residue" description="4-aspartylphosphate" evidence="12">
    <location>
        <position position="1172"/>
    </location>
</feature>
<dbReference type="PANTHER" id="PTHR43547">
    <property type="entry name" value="TWO-COMPONENT HISTIDINE KINASE"/>
    <property type="match status" value="1"/>
</dbReference>
<keyword evidence="7" id="KW-0067">ATP-binding</keyword>
<dbReference type="EC" id="2.7.13.3" evidence="2"/>
<protein>
    <recommendedName>
        <fullName evidence="2">histidine kinase</fullName>
        <ecNumber evidence="2">2.7.13.3</ecNumber>
    </recommendedName>
</protein>
<dbReference type="PROSITE" id="PS50109">
    <property type="entry name" value="HIS_KIN"/>
    <property type="match status" value="1"/>
</dbReference>
<dbReference type="Gene3D" id="1.10.10.60">
    <property type="entry name" value="Homeodomain-like"/>
    <property type="match status" value="2"/>
</dbReference>
<dbReference type="InterPro" id="IPR003661">
    <property type="entry name" value="HisK_dim/P_dom"/>
</dbReference>
<dbReference type="PROSITE" id="PS50110">
    <property type="entry name" value="RESPONSE_REGULATORY"/>
    <property type="match status" value="1"/>
</dbReference>
<evidence type="ECO:0000259" key="15">
    <source>
        <dbReference type="PROSITE" id="PS50110"/>
    </source>
</evidence>
<feature type="domain" description="Response regulatory" evidence="15">
    <location>
        <begin position="1124"/>
        <end position="1239"/>
    </location>
</feature>
<evidence type="ECO:0000259" key="14">
    <source>
        <dbReference type="PROSITE" id="PS50109"/>
    </source>
</evidence>
<keyword evidence="11" id="KW-0804">Transcription</keyword>
<dbReference type="Gene3D" id="3.30.565.10">
    <property type="entry name" value="Histidine kinase-like ATPase, C-terminal domain"/>
    <property type="match status" value="1"/>
</dbReference>
<evidence type="ECO:0000256" key="12">
    <source>
        <dbReference type="PROSITE-ProRule" id="PRU00169"/>
    </source>
</evidence>
<dbReference type="SUPFAM" id="SSF55874">
    <property type="entry name" value="ATPase domain of HSP90 chaperone/DNA topoisomerase II/histidine kinase"/>
    <property type="match status" value="1"/>
</dbReference>
<dbReference type="Proteomes" id="UP000659388">
    <property type="component" value="Unassembled WGS sequence"/>
</dbReference>
<dbReference type="SUPFAM" id="SSF63829">
    <property type="entry name" value="Calcium-dependent phosphotriesterase"/>
    <property type="match status" value="2"/>
</dbReference>
<dbReference type="Gene3D" id="1.10.287.130">
    <property type="match status" value="1"/>
</dbReference>
<evidence type="ECO:0000256" key="3">
    <source>
        <dbReference type="ARBA" id="ARBA00022553"/>
    </source>
</evidence>
<reference evidence="16" key="1">
    <citation type="submission" date="2021-01" db="EMBL/GenBank/DDBJ databases">
        <title>Fulvivirga kasyanovii gen. nov., sp nov., a novel member of the phylum Bacteroidetes isolated from seawater in a mussel farm.</title>
        <authorList>
            <person name="Zhao L.-H."/>
            <person name="Wang Z.-J."/>
        </authorList>
    </citation>
    <scope>NUCLEOTIDE SEQUENCE</scope>
    <source>
        <strain evidence="16">2943</strain>
    </source>
</reference>
<comment type="catalytic activity">
    <reaction evidence="1">
        <text>ATP + protein L-histidine = ADP + protein N-phospho-L-histidine.</text>
        <dbReference type="EC" id="2.7.13.3"/>
    </reaction>
</comment>
<evidence type="ECO:0000313" key="16">
    <source>
        <dbReference type="EMBL" id="MBL3655604.1"/>
    </source>
</evidence>
<dbReference type="GO" id="GO:0000155">
    <property type="term" value="F:phosphorelay sensor kinase activity"/>
    <property type="evidence" value="ECO:0007669"/>
    <property type="project" value="InterPro"/>
</dbReference>
<evidence type="ECO:0000256" key="4">
    <source>
        <dbReference type="ARBA" id="ARBA00022679"/>
    </source>
</evidence>
<dbReference type="GO" id="GO:0003700">
    <property type="term" value="F:DNA-binding transcription factor activity"/>
    <property type="evidence" value="ECO:0007669"/>
    <property type="project" value="InterPro"/>
</dbReference>
<dbReference type="Pfam" id="PF07494">
    <property type="entry name" value="Reg_prop"/>
    <property type="match status" value="8"/>
</dbReference>
<dbReference type="PRINTS" id="PR00344">
    <property type="entry name" value="BCTRLSENSOR"/>
</dbReference>
<keyword evidence="9" id="KW-0805">Transcription regulation</keyword>
<dbReference type="SMART" id="SM00387">
    <property type="entry name" value="HATPase_c"/>
    <property type="match status" value="1"/>
</dbReference>
<dbReference type="InterPro" id="IPR018060">
    <property type="entry name" value="HTH_AraC"/>
</dbReference>
<evidence type="ECO:0000256" key="1">
    <source>
        <dbReference type="ARBA" id="ARBA00000085"/>
    </source>
</evidence>
<evidence type="ECO:0000256" key="7">
    <source>
        <dbReference type="ARBA" id="ARBA00022840"/>
    </source>
</evidence>
<evidence type="ECO:0000259" key="13">
    <source>
        <dbReference type="PROSITE" id="PS01124"/>
    </source>
</evidence>
<dbReference type="Pfam" id="PF00072">
    <property type="entry name" value="Response_reg"/>
    <property type="match status" value="1"/>
</dbReference>
<dbReference type="InterPro" id="IPR036097">
    <property type="entry name" value="HisK_dim/P_sf"/>
</dbReference>
<dbReference type="InterPro" id="IPR004358">
    <property type="entry name" value="Sig_transdc_His_kin-like_C"/>
</dbReference>
<dbReference type="SUPFAM" id="SSF52172">
    <property type="entry name" value="CheY-like"/>
    <property type="match status" value="1"/>
</dbReference>
<dbReference type="InterPro" id="IPR009057">
    <property type="entry name" value="Homeodomain-like_sf"/>
</dbReference>
<keyword evidence="17" id="KW-1185">Reference proteome</keyword>
<dbReference type="Pfam" id="PF00512">
    <property type="entry name" value="HisKA"/>
    <property type="match status" value="1"/>
</dbReference>
<dbReference type="InterPro" id="IPR011110">
    <property type="entry name" value="Reg_prop"/>
</dbReference>
<dbReference type="SMART" id="SM00388">
    <property type="entry name" value="HisKA"/>
    <property type="match status" value="1"/>
</dbReference>
<dbReference type="InterPro" id="IPR011006">
    <property type="entry name" value="CheY-like_superfamily"/>
</dbReference>
<dbReference type="Gene3D" id="2.60.40.10">
    <property type="entry name" value="Immunoglobulins"/>
    <property type="match status" value="1"/>
</dbReference>
<dbReference type="InterPro" id="IPR001789">
    <property type="entry name" value="Sig_transdc_resp-reg_receiver"/>
</dbReference>
<evidence type="ECO:0000256" key="10">
    <source>
        <dbReference type="ARBA" id="ARBA00023125"/>
    </source>
</evidence>
<evidence type="ECO:0000256" key="5">
    <source>
        <dbReference type="ARBA" id="ARBA00022741"/>
    </source>
</evidence>
<feature type="domain" description="HTH araC/xylS-type" evidence="13">
    <location>
        <begin position="1271"/>
        <end position="1370"/>
    </location>
</feature>
<gene>
    <name evidence="16" type="ORF">JL102_05655</name>
</gene>
<dbReference type="SUPFAM" id="SSF46689">
    <property type="entry name" value="Homeodomain-like"/>
    <property type="match status" value="1"/>
</dbReference>
<comment type="caution">
    <text evidence="16">The sequence shown here is derived from an EMBL/GenBank/DDBJ whole genome shotgun (WGS) entry which is preliminary data.</text>
</comment>
<evidence type="ECO:0000313" key="17">
    <source>
        <dbReference type="Proteomes" id="UP000659388"/>
    </source>
</evidence>
<evidence type="ECO:0000256" key="8">
    <source>
        <dbReference type="ARBA" id="ARBA00023012"/>
    </source>
</evidence>
<dbReference type="PROSITE" id="PS00041">
    <property type="entry name" value="HTH_ARAC_FAMILY_1"/>
    <property type="match status" value="1"/>
</dbReference>
<dbReference type="InterPro" id="IPR003594">
    <property type="entry name" value="HATPase_dom"/>
</dbReference>
<dbReference type="InterPro" id="IPR036890">
    <property type="entry name" value="HATPase_C_sf"/>
</dbReference>
<accession>A0A937F6M6</accession>
<dbReference type="Gene3D" id="3.40.50.2300">
    <property type="match status" value="1"/>
</dbReference>
<dbReference type="Gene3D" id="2.130.10.10">
    <property type="entry name" value="YVTN repeat-like/Quinoprotein amine dehydrogenase"/>
    <property type="match status" value="2"/>
</dbReference>
<dbReference type="CDD" id="cd16922">
    <property type="entry name" value="HATPase_EvgS-ArcB-TorS-like"/>
    <property type="match status" value="1"/>
</dbReference>
<dbReference type="Pfam" id="PF07495">
    <property type="entry name" value="Y_Y_Y"/>
    <property type="match status" value="1"/>
</dbReference>
<keyword evidence="5" id="KW-0547">Nucleotide-binding</keyword>
<evidence type="ECO:0000256" key="11">
    <source>
        <dbReference type="ARBA" id="ARBA00023163"/>
    </source>
</evidence>
<dbReference type="GO" id="GO:0043565">
    <property type="term" value="F:sequence-specific DNA binding"/>
    <property type="evidence" value="ECO:0007669"/>
    <property type="project" value="InterPro"/>
</dbReference>
<evidence type="ECO:0000256" key="9">
    <source>
        <dbReference type="ARBA" id="ARBA00023015"/>
    </source>
</evidence>
<evidence type="ECO:0000256" key="2">
    <source>
        <dbReference type="ARBA" id="ARBA00012438"/>
    </source>
</evidence>
<keyword evidence="3 12" id="KW-0597">Phosphoprotein</keyword>
<dbReference type="Pfam" id="PF12833">
    <property type="entry name" value="HTH_18"/>
    <property type="match status" value="1"/>
</dbReference>
<dbReference type="InterPro" id="IPR018062">
    <property type="entry name" value="HTH_AraC-typ_CS"/>
</dbReference>
<keyword evidence="10" id="KW-0238">DNA-binding</keyword>
<organism evidence="16 17">
    <name type="scientific">Fulvivirga sediminis</name>
    <dbReference type="NCBI Taxonomy" id="2803949"/>
    <lineage>
        <taxon>Bacteria</taxon>
        <taxon>Pseudomonadati</taxon>
        <taxon>Bacteroidota</taxon>
        <taxon>Cytophagia</taxon>
        <taxon>Cytophagales</taxon>
        <taxon>Fulvivirgaceae</taxon>
        <taxon>Fulvivirga</taxon>
    </lineage>
</organism>
<dbReference type="InterPro" id="IPR011123">
    <property type="entry name" value="Y_Y_Y"/>
</dbReference>
<dbReference type="SMART" id="SM00342">
    <property type="entry name" value="HTH_ARAC"/>
    <property type="match status" value="1"/>
</dbReference>
<dbReference type="SUPFAM" id="SSF50998">
    <property type="entry name" value="Quinoprotein alcohol dehydrogenase-like"/>
    <property type="match status" value="1"/>
</dbReference>
<dbReference type="SMART" id="SM00448">
    <property type="entry name" value="REC"/>
    <property type="match status" value="1"/>
</dbReference>
<dbReference type="EMBL" id="JAESIY010000002">
    <property type="protein sequence ID" value="MBL3655604.1"/>
    <property type="molecule type" value="Genomic_DNA"/>
</dbReference>
<dbReference type="SUPFAM" id="SSF47384">
    <property type="entry name" value="Homodimeric domain of signal transducing histidine kinase"/>
    <property type="match status" value="1"/>
</dbReference>
<dbReference type="CDD" id="cd00082">
    <property type="entry name" value="HisKA"/>
    <property type="match status" value="1"/>
</dbReference>
<dbReference type="InterPro" id="IPR011047">
    <property type="entry name" value="Quinoprotein_ADH-like_sf"/>
</dbReference>
<dbReference type="PANTHER" id="PTHR43547:SF2">
    <property type="entry name" value="HYBRID SIGNAL TRANSDUCTION HISTIDINE KINASE C"/>
    <property type="match status" value="1"/>
</dbReference>
<dbReference type="InterPro" id="IPR013783">
    <property type="entry name" value="Ig-like_fold"/>
</dbReference>
<evidence type="ECO:0000256" key="6">
    <source>
        <dbReference type="ARBA" id="ARBA00022777"/>
    </source>
</evidence>
<name>A0A937F6M6_9BACT</name>